<dbReference type="EMBL" id="DRCV01000202">
    <property type="protein sequence ID" value="HDK38279.1"/>
    <property type="molecule type" value="Genomic_DNA"/>
</dbReference>
<dbReference type="SMART" id="SM00260">
    <property type="entry name" value="CheW"/>
    <property type="match status" value="1"/>
</dbReference>
<dbReference type="InterPro" id="IPR036061">
    <property type="entry name" value="CheW-like_dom_sf"/>
</dbReference>
<dbReference type="PROSITE" id="PS50851">
    <property type="entry name" value="CHEW"/>
    <property type="match status" value="1"/>
</dbReference>
<dbReference type="InterPro" id="IPR039315">
    <property type="entry name" value="CheW"/>
</dbReference>
<name>A0A831KD98_9GAMM</name>
<dbReference type="PANTHER" id="PTHR22617">
    <property type="entry name" value="CHEMOTAXIS SENSOR HISTIDINE KINASE-RELATED"/>
    <property type="match status" value="1"/>
</dbReference>
<gene>
    <name evidence="3" type="ORF">ENG92_04610</name>
</gene>
<dbReference type="SUPFAM" id="SSF50341">
    <property type="entry name" value="CheW-like"/>
    <property type="match status" value="1"/>
</dbReference>
<feature type="region of interest" description="Disordered" evidence="1">
    <location>
        <begin position="1"/>
        <end position="26"/>
    </location>
</feature>
<dbReference type="InterPro" id="IPR002545">
    <property type="entry name" value="CheW-lke_dom"/>
</dbReference>
<dbReference type="GO" id="GO:0007165">
    <property type="term" value="P:signal transduction"/>
    <property type="evidence" value="ECO:0007669"/>
    <property type="project" value="InterPro"/>
</dbReference>
<comment type="caution">
    <text evidence="3">The sequence shown here is derived from an EMBL/GenBank/DDBJ whole genome shotgun (WGS) entry which is preliminary data.</text>
</comment>
<reference evidence="3" key="1">
    <citation type="journal article" date="2020" name="mSystems">
        <title>Genome- and Community-Level Interaction Insights into Carbon Utilization and Element Cycling Functions of Hydrothermarchaeota in Hydrothermal Sediment.</title>
        <authorList>
            <person name="Zhou Z."/>
            <person name="Liu Y."/>
            <person name="Xu W."/>
            <person name="Pan J."/>
            <person name="Luo Z.H."/>
            <person name="Li M."/>
        </authorList>
    </citation>
    <scope>NUCLEOTIDE SEQUENCE [LARGE SCALE GENOMIC DNA]</scope>
    <source>
        <strain evidence="3">HyVt-26</strain>
    </source>
</reference>
<proteinExistence type="predicted"/>
<accession>A0A831KD98</accession>
<dbReference type="Gene3D" id="2.40.50.180">
    <property type="entry name" value="CheA-289, Domain 4"/>
    <property type="match status" value="1"/>
</dbReference>
<sequence>MGDATRSKGLSGKAGGCSATSEQSRRVDWLMPEDKAQELQSVLQRLADIDRRSRAQESLVPATVIKEEDWQGLAFVLDGVKVIAAMNEIRELLPYPESVTRVPGTKNWMLGLANIRGELLPIVDLQLFIGGGAISVNEQSRVLVIRNQGTSTGLLVSSVIGMRHLPVSKKMTDAHFEGSLGRYVYDVFGLEDGVWPVFSMAALANDEHFMAAAL</sequence>
<dbReference type="Proteomes" id="UP000885822">
    <property type="component" value="Unassembled WGS sequence"/>
</dbReference>
<evidence type="ECO:0000256" key="1">
    <source>
        <dbReference type="SAM" id="MobiDB-lite"/>
    </source>
</evidence>
<dbReference type="GO" id="GO:0006935">
    <property type="term" value="P:chemotaxis"/>
    <property type="evidence" value="ECO:0007669"/>
    <property type="project" value="InterPro"/>
</dbReference>
<evidence type="ECO:0000313" key="3">
    <source>
        <dbReference type="EMBL" id="HDK38279.1"/>
    </source>
</evidence>
<feature type="domain" description="CheW-like" evidence="2">
    <location>
        <begin position="69"/>
        <end position="209"/>
    </location>
</feature>
<dbReference type="GO" id="GO:0005829">
    <property type="term" value="C:cytosol"/>
    <property type="evidence" value="ECO:0007669"/>
    <property type="project" value="TreeGrafter"/>
</dbReference>
<dbReference type="AlphaFoldDB" id="A0A831KD98"/>
<dbReference type="PANTHER" id="PTHR22617:SF43">
    <property type="entry name" value="PROTEIN PILI"/>
    <property type="match status" value="1"/>
</dbReference>
<protein>
    <submittedName>
        <fullName evidence="3">Purine-binding chemotaxis protein CheW</fullName>
    </submittedName>
</protein>
<evidence type="ECO:0000259" key="2">
    <source>
        <dbReference type="PROSITE" id="PS50851"/>
    </source>
</evidence>
<organism evidence="3">
    <name type="scientific">Thiolapillus brandeum</name>
    <dbReference type="NCBI Taxonomy" id="1076588"/>
    <lineage>
        <taxon>Bacteria</taxon>
        <taxon>Pseudomonadati</taxon>
        <taxon>Pseudomonadota</taxon>
        <taxon>Gammaproteobacteria</taxon>
        <taxon>Chromatiales</taxon>
        <taxon>Sedimenticolaceae</taxon>
        <taxon>Thiolapillus</taxon>
    </lineage>
</organism>
<dbReference type="Pfam" id="PF01584">
    <property type="entry name" value="CheW"/>
    <property type="match status" value="1"/>
</dbReference>